<dbReference type="Proteomes" id="UP000738879">
    <property type="component" value="Unassembled WGS sequence"/>
</dbReference>
<dbReference type="AlphaFoldDB" id="A0A943BP69"/>
<dbReference type="SUPFAM" id="SSF52540">
    <property type="entry name" value="P-loop containing nucleoside triphosphate hydrolases"/>
    <property type="match status" value="1"/>
</dbReference>
<dbReference type="EMBL" id="JAGZJA010000008">
    <property type="protein sequence ID" value="MBS5147274.1"/>
    <property type="molecule type" value="Genomic_DNA"/>
</dbReference>
<evidence type="ECO:0000313" key="3">
    <source>
        <dbReference type="EMBL" id="MBS5147274.1"/>
    </source>
</evidence>
<proteinExistence type="predicted"/>
<sequence>MMGMSDARKNLEKLRAEIAMRFDDPKEGCRVARTITDVEQLLVLSRRYDGPHRADKANLLLCNYHLLQPESFGEREHVLQMARRHLRHLSSGYSWAKKLEAYMEDETRAFRMFDMVDGNIVRRQTAFGEGPDEGERREDLYMACVLEPIPCKSRGPQAKAGVRHTYWAKPEREMRDNPRSASDTPPRSPRAVSIPPAMLEMAKAAESRKVNDTPHKGVRPAITFTLDELISAAREMGELTGQTHLALVLETALERGLFKRLEGATASAAECVTIERAINMVGIVGSGKSVFANVLIYACAKRGLRVATVHNSISDVIESFELFESLGVEASPLISKNRRLEHLDQLASKNGQMLLDSAVARYLEAPCLLDGMAEHADVPTGYGDCPCFGLKNPRGNRRACSFFDICPAQSMARAALSSRVVITTPAGFALTTVGAERQPFFEHALADFDLVIFDEADRVQSQLDALFAPSESFGAYIRESADAVARALKRPPREKVDDPNLEYLHDLRGSSDSIAKALSAEARKPAIAEWKELKGHTFTTLSLLEMLKGTDETPEDQCLPDSLIEDLQHCIDTRGDYRREDEDMGDVYLRSAIHAVRDGANNAHFRQEFDSYLKQRGVELSPTLRERLAFTLKAVSFDGHLHDLDHASDMLAFRDESIEMLYDFIHASTSRQAPYLPASPVGNLCGFKITDEHDIQLYRQFGTGRAFMTALPWLDTDEQGNPCGPHALMLSGSSYEPGCLQFHINQPVDYLLDAQPEFAEFLTRSTVRDLELGVAVSGSGPQRGENLRRLLKSVVDTLVFEMDDPRSHKALVIVNSYEQAAIARDTLQGELRRRGRSERVCALVSNREDATPDPFSLESNDVLPRAEVYRFAHHEARILVAPAMAIERGFNIVDDCGHSAIDTLVFAVRPMGIPQDLVVRFKRIVGLVCEQSRHLDSRSPSFEREIREGAWRRWVTLERDEALSLRDHASFDDYLTRDIIATLMVLLVQIFGRLARVRDLERRPPHIYFADSAFAGNQDPDRESFRTLELLIDYMGELIGSSGQPAVAQALYGPFFSALTKGIRQ</sequence>
<reference evidence="3" key="1">
    <citation type="submission" date="2021-02" db="EMBL/GenBank/DDBJ databases">
        <title>Infant gut strain persistence is associated with maternal origin, phylogeny, and functional potential including surface adhesion and iron acquisition.</title>
        <authorList>
            <person name="Lou Y.C."/>
        </authorList>
    </citation>
    <scope>NUCLEOTIDE SEQUENCE</scope>
    <source>
        <strain evidence="3">L3_128_245G1_dasL3_128_245G1_concoct_49</strain>
    </source>
</reference>
<protein>
    <recommendedName>
        <fullName evidence="2">pPIWI-RE three-gene island domain-containing protein</fullName>
    </recommendedName>
</protein>
<dbReference type="InterPro" id="IPR055254">
    <property type="entry name" value="pPIWI_RE_Z"/>
</dbReference>
<dbReference type="InterPro" id="IPR027417">
    <property type="entry name" value="P-loop_NTPase"/>
</dbReference>
<organism evidence="3 4">
    <name type="scientific">Collinsella intestinalis</name>
    <dbReference type="NCBI Taxonomy" id="147207"/>
    <lineage>
        <taxon>Bacteria</taxon>
        <taxon>Bacillati</taxon>
        <taxon>Actinomycetota</taxon>
        <taxon>Coriobacteriia</taxon>
        <taxon>Coriobacteriales</taxon>
        <taxon>Coriobacteriaceae</taxon>
        <taxon>Collinsella</taxon>
    </lineage>
</organism>
<name>A0A943BP69_9ACTN</name>
<feature type="region of interest" description="Disordered" evidence="1">
    <location>
        <begin position="165"/>
        <end position="194"/>
    </location>
</feature>
<gene>
    <name evidence="3" type="ORF">KHY67_06190</name>
</gene>
<accession>A0A943BP69</accession>
<evidence type="ECO:0000259" key="2">
    <source>
        <dbReference type="Pfam" id="PF18155"/>
    </source>
</evidence>
<evidence type="ECO:0000256" key="1">
    <source>
        <dbReference type="SAM" id="MobiDB-lite"/>
    </source>
</evidence>
<feature type="compositionally biased region" description="Basic and acidic residues" evidence="1">
    <location>
        <begin position="169"/>
        <end position="178"/>
    </location>
</feature>
<feature type="domain" description="pPIWI-RE three-gene island" evidence="2">
    <location>
        <begin position="33"/>
        <end position="173"/>
    </location>
</feature>
<dbReference type="Pfam" id="PF18155">
    <property type="entry name" value="pPIWI_RE_Z"/>
    <property type="match status" value="1"/>
</dbReference>
<comment type="caution">
    <text evidence="3">The sequence shown here is derived from an EMBL/GenBank/DDBJ whole genome shotgun (WGS) entry which is preliminary data.</text>
</comment>
<evidence type="ECO:0000313" key="4">
    <source>
        <dbReference type="Proteomes" id="UP000738879"/>
    </source>
</evidence>